<dbReference type="AlphaFoldDB" id="A0A7S3J515"/>
<keyword evidence="1" id="KW-1133">Transmembrane helix</keyword>
<feature type="transmembrane region" description="Helical" evidence="1">
    <location>
        <begin position="30"/>
        <end position="49"/>
    </location>
</feature>
<name>A0A7S3J515_9SPIT</name>
<evidence type="ECO:0000256" key="1">
    <source>
        <dbReference type="SAM" id="Phobius"/>
    </source>
</evidence>
<evidence type="ECO:0000313" key="2">
    <source>
        <dbReference type="EMBL" id="CAE0346069.1"/>
    </source>
</evidence>
<organism evidence="2">
    <name type="scientific">Euplotes harpa</name>
    <dbReference type="NCBI Taxonomy" id="151035"/>
    <lineage>
        <taxon>Eukaryota</taxon>
        <taxon>Sar</taxon>
        <taxon>Alveolata</taxon>
        <taxon>Ciliophora</taxon>
        <taxon>Intramacronucleata</taxon>
        <taxon>Spirotrichea</taxon>
        <taxon>Hypotrichia</taxon>
        <taxon>Euplotida</taxon>
        <taxon>Euplotidae</taxon>
        <taxon>Euplotes</taxon>
    </lineage>
</organism>
<keyword evidence="1" id="KW-0812">Transmembrane</keyword>
<dbReference type="EMBL" id="HBII01011655">
    <property type="protein sequence ID" value="CAE0346069.1"/>
    <property type="molecule type" value="Transcribed_RNA"/>
</dbReference>
<proteinExistence type="predicted"/>
<accession>A0A7S3J515</accession>
<reference evidence="2" key="1">
    <citation type="submission" date="2021-01" db="EMBL/GenBank/DDBJ databases">
        <authorList>
            <person name="Corre E."/>
            <person name="Pelletier E."/>
            <person name="Niang G."/>
            <person name="Scheremetjew M."/>
            <person name="Finn R."/>
            <person name="Kale V."/>
            <person name="Holt S."/>
            <person name="Cochrane G."/>
            <person name="Meng A."/>
            <person name="Brown T."/>
            <person name="Cohen L."/>
        </authorList>
    </citation>
    <scope>NUCLEOTIDE SEQUENCE</scope>
    <source>
        <strain evidence="2">FSP1.4</strain>
    </source>
</reference>
<keyword evidence="1" id="KW-0472">Membrane</keyword>
<sequence>MSDLSLFSSILVVSLTPPFSNLCSSSSSFSVALTTSSCCFFFFSARLRLNQKIKNTMRASRMKAATIEKITTKGRMYFSKQYWLDWQIVSSHHFELQLLGPLQDWPEVSPDPSQYSDPSQ</sequence>
<gene>
    <name evidence="2" type="ORF">EHAR0213_LOCUS4979</name>
</gene>
<protein>
    <submittedName>
        <fullName evidence="2">Uncharacterized protein</fullName>
    </submittedName>
</protein>